<accession>A0A6B1G382</accession>
<dbReference type="AlphaFoldDB" id="A0A6B1G382"/>
<reference evidence="1" key="1">
    <citation type="submission" date="2019-09" db="EMBL/GenBank/DDBJ databases">
        <title>Characterisation of the sponge microbiome using genome-centric metagenomics.</title>
        <authorList>
            <person name="Engelberts J.P."/>
            <person name="Robbins S.J."/>
            <person name="De Goeij J.M."/>
            <person name="Aranda M."/>
            <person name="Bell S.C."/>
            <person name="Webster N.S."/>
        </authorList>
    </citation>
    <scope>NUCLEOTIDE SEQUENCE</scope>
    <source>
        <strain evidence="1">SB0675_bin_29</strain>
    </source>
</reference>
<comment type="caution">
    <text evidence="1">The sequence shown here is derived from an EMBL/GenBank/DDBJ whole genome shotgun (WGS) entry which is preliminary data.</text>
</comment>
<name>A0A6B1G382_9CHLR</name>
<feature type="non-terminal residue" evidence="1">
    <location>
        <position position="115"/>
    </location>
</feature>
<gene>
    <name evidence="1" type="ORF">F4148_12570</name>
</gene>
<evidence type="ECO:0000313" key="1">
    <source>
        <dbReference type="EMBL" id="MYH62541.1"/>
    </source>
</evidence>
<protein>
    <submittedName>
        <fullName evidence="1">Uncharacterized protein</fullName>
    </submittedName>
</protein>
<dbReference type="EMBL" id="VYDA01000451">
    <property type="protein sequence ID" value="MYH62541.1"/>
    <property type="molecule type" value="Genomic_DNA"/>
</dbReference>
<sequence length="115" mass="12931">MFSRKWAQFSRQIGPVISPALLAAKRMKAEAWLAAAISVGLLAAVAFTTSIPTYSNAVYVRLLRKELHEKTKNYPPFAFMFHFLGAKHGYAEWDDLHSVDYFLTERAAGDLGLPR</sequence>
<proteinExistence type="predicted"/>
<organism evidence="1">
    <name type="scientific">Caldilineaceae bacterium SB0675_bin_29</name>
    <dbReference type="NCBI Taxonomy" id="2605266"/>
    <lineage>
        <taxon>Bacteria</taxon>
        <taxon>Bacillati</taxon>
        <taxon>Chloroflexota</taxon>
        <taxon>Caldilineae</taxon>
        <taxon>Caldilineales</taxon>
        <taxon>Caldilineaceae</taxon>
    </lineage>
</organism>